<evidence type="ECO:0000313" key="4">
    <source>
        <dbReference type="Proteomes" id="UP000446866"/>
    </source>
</evidence>
<evidence type="ECO:0000256" key="1">
    <source>
        <dbReference type="SAM" id="SignalP"/>
    </source>
</evidence>
<dbReference type="InterPro" id="IPR003961">
    <property type="entry name" value="FN3_dom"/>
</dbReference>
<dbReference type="EMBL" id="QXWK01000008">
    <property type="protein sequence ID" value="NBH60951.1"/>
    <property type="molecule type" value="Genomic_DNA"/>
</dbReference>
<evidence type="ECO:0000313" key="3">
    <source>
        <dbReference type="EMBL" id="NBH60951.1"/>
    </source>
</evidence>
<dbReference type="Gene3D" id="2.60.40.10">
    <property type="entry name" value="Immunoglobulins"/>
    <property type="match status" value="2"/>
</dbReference>
<dbReference type="CDD" id="cd00063">
    <property type="entry name" value="FN3"/>
    <property type="match status" value="1"/>
</dbReference>
<dbReference type="Pfam" id="PF00041">
    <property type="entry name" value="fn3"/>
    <property type="match status" value="1"/>
</dbReference>
<organism evidence="3 4">
    <name type="scientific">Anaerotruncus colihominis</name>
    <dbReference type="NCBI Taxonomy" id="169435"/>
    <lineage>
        <taxon>Bacteria</taxon>
        <taxon>Bacillati</taxon>
        <taxon>Bacillota</taxon>
        <taxon>Clostridia</taxon>
        <taxon>Eubacteriales</taxon>
        <taxon>Oscillospiraceae</taxon>
        <taxon>Anaerotruncus</taxon>
    </lineage>
</organism>
<protein>
    <submittedName>
        <fullName evidence="3">Fibronectin type III domain-containing protein</fullName>
    </submittedName>
</protein>
<name>A0A845QIM2_9FIRM</name>
<feature type="domain" description="Fibronectin type-III" evidence="2">
    <location>
        <begin position="46"/>
        <end position="137"/>
    </location>
</feature>
<dbReference type="SMART" id="SM00060">
    <property type="entry name" value="FN3"/>
    <property type="match status" value="1"/>
</dbReference>
<reference evidence="3 4" key="1">
    <citation type="submission" date="2018-08" db="EMBL/GenBank/DDBJ databases">
        <title>Murine metabolic-syndrome-specific gut microbial biobank.</title>
        <authorList>
            <person name="Liu C."/>
        </authorList>
    </citation>
    <scope>NUCLEOTIDE SEQUENCE [LARGE SCALE GENOMIC DNA]</scope>
    <source>
        <strain evidence="3 4">28</strain>
    </source>
</reference>
<keyword evidence="4" id="KW-1185">Reference proteome</keyword>
<dbReference type="Proteomes" id="UP000446866">
    <property type="component" value="Unassembled WGS sequence"/>
</dbReference>
<dbReference type="RefSeq" id="WP_160201230.1">
    <property type="nucleotide sequence ID" value="NZ_QXWK01000008.1"/>
</dbReference>
<sequence length="401" mass="45346">MKKKKLIAVALSAAMMLTMATPTFAAEIPSAEDVTTLVTETVKVTKPSKVQDVKVLKNGYKSLKVTWKKVEGATKYEVYRSTTGKSGSFALKKTTTSTSYTNTGITCGKTYYYKVRAVNSKGKGSFSATKSSKVQPATPSVKITLGGSDSKPYDHTPKVSWKAVSGASGYEVYRTIKGKNKWKRVVTTTKISYLDSSKAGFRSYYRYEYKVRSYRTVSKKKVYSYFTSPKEYVPNWTMDDLMPELIAYGESIKGKRLQYNLDTEEFEPYTGPEGKYYTLYHKIGYIEDANSETGYRVVKWGDKEAMKDPTFEMCTPENSSWTAAFPEVIGYYYTKETVLKEAKSLIKFAIEKEMYGNPASWMPADDMFPAGWIGTETFTIYTRKVYNPSGLANGYMFWVMH</sequence>
<dbReference type="AlphaFoldDB" id="A0A845QIM2"/>
<dbReference type="PROSITE" id="PS50853">
    <property type="entry name" value="FN3"/>
    <property type="match status" value="1"/>
</dbReference>
<feature type="signal peptide" evidence="1">
    <location>
        <begin position="1"/>
        <end position="25"/>
    </location>
</feature>
<feature type="chain" id="PRO_5032621056" evidence="1">
    <location>
        <begin position="26"/>
        <end position="401"/>
    </location>
</feature>
<comment type="caution">
    <text evidence="3">The sequence shown here is derived from an EMBL/GenBank/DDBJ whole genome shotgun (WGS) entry which is preliminary data.</text>
</comment>
<accession>A0A845QIM2</accession>
<dbReference type="InterPro" id="IPR036116">
    <property type="entry name" value="FN3_sf"/>
</dbReference>
<evidence type="ECO:0000259" key="2">
    <source>
        <dbReference type="PROSITE" id="PS50853"/>
    </source>
</evidence>
<dbReference type="SUPFAM" id="SSF49265">
    <property type="entry name" value="Fibronectin type III"/>
    <property type="match status" value="1"/>
</dbReference>
<proteinExistence type="predicted"/>
<dbReference type="InterPro" id="IPR013783">
    <property type="entry name" value="Ig-like_fold"/>
</dbReference>
<gene>
    <name evidence="3" type="ORF">D0435_04705</name>
</gene>
<keyword evidence="1" id="KW-0732">Signal</keyword>